<dbReference type="InterPro" id="IPR015797">
    <property type="entry name" value="NUDIX_hydrolase-like_dom_sf"/>
</dbReference>
<organism evidence="5 6">
    <name type="scientific">Streptomyces actuosus</name>
    <dbReference type="NCBI Taxonomy" id="1885"/>
    <lineage>
        <taxon>Bacteria</taxon>
        <taxon>Bacillati</taxon>
        <taxon>Actinomycetota</taxon>
        <taxon>Actinomycetes</taxon>
        <taxon>Kitasatosporales</taxon>
        <taxon>Streptomycetaceae</taxon>
        <taxon>Streptomyces</taxon>
    </lineage>
</organism>
<dbReference type="CDD" id="cd04683">
    <property type="entry name" value="NUDIX_Hydrolase"/>
    <property type="match status" value="1"/>
</dbReference>
<keyword evidence="2" id="KW-0378">Hydrolase</keyword>
<comment type="cofactor">
    <cofactor evidence="1">
        <name>Mg(2+)</name>
        <dbReference type="ChEBI" id="CHEBI:18420"/>
    </cofactor>
</comment>
<accession>A0ABS2VRE0</accession>
<sequence>MSSEQRHTEPVDVHLILRRETADGPQVLLSRRAGQVYAAGLWHLPSGHLDGPHEDVVTALIREAREETGVVIDPADVRAAVTVHHRSPGGASRTGHFFEVRRWKGEPEIAEPDVCDAMDWAPLAALPAPMVAYCRAGLDAYSAGARLALHFQLTGDSIAFDPGADRLLIVPDVTGQTSAARPDAAVVEFAERAVGRIAQWTDTSWAREESRVWRVHGVQGGTWYVKVHQSERFHGREVRGLRTWAPGLGAAAPRLVAADETLRAVVLTAVPGRPLHGAVLAPERERKVFHRIGALARRIHQSSPPRPAPADSGPAVAKADRHLAGARSHLQQGDEEFVRELVRQAEDLPPLEWVETHGDFQLRNILATPDAADETDDREVFLAVIDLERSEPGPAVRDLVRLSDAWAGRDDLFEAFLAGYGRSLTAAEQARLLIDAALDSVSGIAYGAAHGDPELVERGRRTLARLRAEHCAALSPTGDAQ</sequence>
<dbReference type="Pfam" id="PF01636">
    <property type="entry name" value="APH"/>
    <property type="match status" value="1"/>
</dbReference>
<dbReference type="EMBL" id="JAFFZS010000011">
    <property type="protein sequence ID" value="MBN0045653.1"/>
    <property type="molecule type" value="Genomic_DNA"/>
</dbReference>
<dbReference type="PANTHER" id="PTHR43046">
    <property type="entry name" value="GDP-MANNOSE MANNOSYL HYDROLASE"/>
    <property type="match status" value="1"/>
</dbReference>
<reference evidence="5 6" key="1">
    <citation type="submission" date="2021-02" db="EMBL/GenBank/DDBJ databases">
        <title>Whole genome sequencing of Streptomyces actuosus VRA1.</title>
        <authorList>
            <person name="Sen G."/>
            <person name="Sen A."/>
        </authorList>
    </citation>
    <scope>NUCLEOTIDE SEQUENCE [LARGE SCALE GENOMIC DNA]</scope>
    <source>
        <strain evidence="5 6">VRA1</strain>
    </source>
</reference>
<evidence type="ECO:0000256" key="3">
    <source>
        <dbReference type="SAM" id="MobiDB-lite"/>
    </source>
</evidence>
<dbReference type="RefSeq" id="WP_205383848.1">
    <property type="nucleotide sequence ID" value="NZ_JAFFZS010000011.1"/>
</dbReference>
<dbReference type="Gene3D" id="3.90.79.10">
    <property type="entry name" value="Nucleoside Triphosphate Pyrophosphohydrolase"/>
    <property type="match status" value="1"/>
</dbReference>
<evidence type="ECO:0000256" key="2">
    <source>
        <dbReference type="ARBA" id="ARBA00022801"/>
    </source>
</evidence>
<evidence type="ECO:0000313" key="6">
    <source>
        <dbReference type="Proteomes" id="UP000788262"/>
    </source>
</evidence>
<dbReference type="PROSITE" id="PS51462">
    <property type="entry name" value="NUDIX"/>
    <property type="match status" value="1"/>
</dbReference>
<dbReference type="PANTHER" id="PTHR43046:SF16">
    <property type="entry name" value="ADP-RIBOSE PYROPHOSPHATASE YJHB-RELATED"/>
    <property type="match status" value="1"/>
</dbReference>
<gene>
    <name evidence="5" type="ORF">JS756_16375</name>
</gene>
<keyword evidence="6" id="KW-1185">Reference proteome</keyword>
<dbReference type="Proteomes" id="UP000788262">
    <property type="component" value="Unassembled WGS sequence"/>
</dbReference>
<protein>
    <submittedName>
        <fullName evidence="5">Phosphotransferase</fullName>
    </submittedName>
</protein>
<feature type="region of interest" description="Disordered" evidence="3">
    <location>
        <begin position="299"/>
        <end position="318"/>
    </location>
</feature>
<evidence type="ECO:0000256" key="1">
    <source>
        <dbReference type="ARBA" id="ARBA00001946"/>
    </source>
</evidence>
<dbReference type="Gene3D" id="3.90.1200.10">
    <property type="match status" value="1"/>
</dbReference>
<dbReference type="InterPro" id="IPR002575">
    <property type="entry name" value="Aminoglycoside_PTrfase"/>
</dbReference>
<evidence type="ECO:0000313" key="5">
    <source>
        <dbReference type="EMBL" id="MBN0045653.1"/>
    </source>
</evidence>
<dbReference type="InterPro" id="IPR000086">
    <property type="entry name" value="NUDIX_hydrolase_dom"/>
</dbReference>
<dbReference type="SUPFAM" id="SSF55811">
    <property type="entry name" value="Nudix"/>
    <property type="match status" value="1"/>
</dbReference>
<proteinExistence type="predicted"/>
<dbReference type="InterPro" id="IPR011009">
    <property type="entry name" value="Kinase-like_dom_sf"/>
</dbReference>
<dbReference type="Pfam" id="PF00293">
    <property type="entry name" value="NUDIX"/>
    <property type="match status" value="1"/>
</dbReference>
<feature type="domain" description="Nudix hydrolase" evidence="4">
    <location>
        <begin position="6"/>
        <end position="147"/>
    </location>
</feature>
<dbReference type="SUPFAM" id="SSF56112">
    <property type="entry name" value="Protein kinase-like (PK-like)"/>
    <property type="match status" value="1"/>
</dbReference>
<comment type="caution">
    <text evidence="5">The sequence shown here is derived from an EMBL/GenBank/DDBJ whole genome shotgun (WGS) entry which is preliminary data.</text>
</comment>
<name>A0ABS2VRE0_STRAS</name>
<evidence type="ECO:0000259" key="4">
    <source>
        <dbReference type="PROSITE" id="PS51462"/>
    </source>
</evidence>